<accession>A0AAQ0R439</accession>
<evidence type="ECO:0000313" key="1">
    <source>
        <dbReference type="EMBL" id="PAK90058.1"/>
    </source>
</evidence>
<sequence>MQNKTQIMEKVQVSDYFNLGLTQSQLEFVDVRLDTDIPLFIDPSALKIMNTDWSRNCQRLISSYFRLVLENIRNGNEKKAKSLLVELSEPNETHFGHSMNQSQGRGMGQIRAIKIWEALSKSQAVKTGLVKDLEDTVLMIDGIGPDLISDIVTNIIREPLIQYTKVMCEKYGIPMTEFRTKKLWNPDKEIWERKNLHQVVASVIGNPKPLLLVPRELVRESITYNAEEFNSQYLYEKIQNECYSQGLVRTIKNGETRPIFKKDIREQFVGQTVKEQNINLTIDREAVLEQYKSTKDKYPLPALSSEELKKVLDKTRD</sequence>
<dbReference type="Proteomes" id="UP000215635">
    <property type="component" value="Unassembled WGS sequence"/>
</dbReference>
<name>A0AAQ0R439_9LACT</name>
<organism evidence="1 2">
    <name type="scientific">Lactococcus lactis</name>
    <dbReference type="NCBI Taxonomy" id="1358"/>
    <lineage>
        <taxon>Bacteria</taxon>
        <taxon>Bacillati</taxon>
        <taxon>Bacillota</taxon>
        <taxon>Bacilli</taxon>
        <taxon>Lactobacillales</taxon>
        <taxon>Streptococcaceae</taxon>
        <taxon>Lactococcus</taxon>
    </lineage>
</organism>
<evidence type="ECO:0000313" key="2">
    <source>
        <dbReference type="Proteomes" id="UP000215635"/>
    </source>
</evidence>
<dbReference type="RefSeq" id="WP_095348274.1">
    <property type="nucleotide sequence ID" value="NZ_CP184687.1"/>
</dbReference>
<reference evidence="1 2" key="1">
    <citation type="submission" date="2017-04" db="EMBL/GenBank/DDBJ databases">
        <title>Kefir bacterial isolates.</title>
        <authorList>
            <person name="Kim Y."/>
            <person name="Blasche S."/>
            <person name="Patil K.R."/>
        </authorList>
    </citation>
    <scope>NUCLEOTIDE SEQUENCE [LARGE SCALE GENOMIC DNA]</scope>
    <source>
        <strain evidence="1 2">OG2</strain>
    </source>
</reference>
<gene>
    <name evidence="1" type="ORF">B8W88_02615</name>
</gene>
<comment type="caution">
    <text evidence="1">The sequence shown here is derived from an EMBL/GenBank/DDBJ whole genome shotgun (WGS) entry which is preliminary data.</text>
</comment>
<dbReference type="AlphaFoldDB" id="A0AAQ0R439"/>
<proteinExistence type="predicted"/>
<protein>
    <submittedName>
        <fullName evidence="1">Uncharacterized protein</fullName>
    </submittedName>
</protein>
<dbReference type="EMBL" id="NCWV01000002">
    <property type="protein sequence ID" value="PAK90058.1"/>
    <property type="molecule type" value="Genomic_DNA"/>
</dbReference>